<organism evidence="1 2">
    <name type="scientific">Brucella ciceri</name>
    <dbReference type="NCBI Taxonomy" id="391287"/>
    <lineage>
        <taxon>Bacteria</taxon>
        <taxon>Pseudomonadati</taxon>
        <taxon>Pseudomonadota</taxon>
        <taxon>Alphaproteobacteria</taxon>
        <taxon>Hyphomicrobiales</taxon>
        <taxon>Brucellaceae</taxon>
        <taxon>Brucella/Ochrobactrum group</taxon>
        <taxon>Brucella</taxon>
    </lineage>
</organism>
<dbReference type="Proteomes" id="UP000568486">
    <property type="component" value="Unassembled WGS sequence"/>
</dbReference>
<gene>
    <name evidence="1" type="ORF">HED52_18965</name>
</gene>
<keyword evidence="2" id="KW-1185">Reference proteome</keyword>
<reference evidence="1 2" key="1">
    <citation type="submission" date="2020-03" db="EMBL/GenBank/DDBJ databases">
        <title>Whole genome sequencing of clinical and environmental type strains of Ochrobactrum.</title>
        <authorList>
            <person name="Dharne M."/>
        </authorList>
    </citation>
    <scope>NUCLEOTIDE SEQUENCE [LARGE SCALE GENOMIC DNA]</scope>
    <source>
        <strain evidence="1 2">DSM 22292</strain>
    </source>
</reference>
<accession>A0ABX1DX93</accession>
<evidence type="ECO:0000313" key="2">
    <source>
        <dbReference type="Proteomes" id="UP000568486"/>
    </source>
</evidence>
<proteinExistence type="predicted"/>
<name>A0ABX1DX93_9HYPH</name>
<comment type="caution">
    <text evidence="1">The sequence shown here is derived from an EMBL/GenBank/DDBJ whole genome shotgun (WGS) entry which is preliminary data.</text>
</comment>
<sequence>MRKSVVFLKNKWCSKIALNLQIGRLVPLAFVNLDHEPLWVPKGPIPHLIWTTPNACVADGFEMGKTDRSGSKLIIAVLLELAHSNAVVSSPDFVHAGKPIVPTDLNRFRCIWTRLQDGAMFRWRLKRTGCR</sequence>
<evidence type="ECO:0000313" key="1">
    <source>
        <dbReference type="EMBL" id="NKC28935.1"/>
    </source>
</evidence>
<protein>
    <submittedName>
        <fullName evidence="1">LysR family transcriptional regulator</fullName>
    </submittedName>
</protein>
<dbReference type="EMBL" id="JAAVLR010000002">
    <property type="protein sequence ID" value="NKC28935.1"/>
    <property type="molecule type" value="Genomic_DNA"/>
</dbReference>